<dbReference type="AlphaFoldDB" id="U2P4C9"/>
<organism evidence="1 2">
    <name type="scientific">Segatella baroniae F0067</name>
    <dbReference type="NCBI Taxonomy" id="1115809"/>
    <lineage>
        <taxon>Bacteria</taxon>
        <taxon>Pseudomonadati</taxon>
        <taxon>Bacteroidota</taxon>
        <taxon>Bacteroidia</taxon>
        <taxon>Bacteroidales</taxon>
        <taxon>Prevotellaceae</taxon>
        <taxon>Segatella</taxon>
    </lineage>
</organism>
<keyword evidence="2" id="KW-1185">Reference proteome</keyword>
<evidence type="ECO:0000313" key="2">
    <source>
        <dbReference type="Proteomes" id="UP000016648"/>
    </source>
</evidence>
<reference evidence="1 2" key="1">
    <citation type="submission" date="2013-08" db="EMBL/GenBank/DDBJ databases">
        <authorList>
            <person name="Durkin A.S."/>
            <person name="Haft D.R."/>
            <person name="McCorrison J."/>
            <person name="Torralba M."/>
            <person name="Gillis M."/>
            <person name="Haft D.H."/>
            <person name="Methe B."/>
            <person name="Sutton G."/>
            <person name="Nelson K.E."/>
        </authorList>
    </citation>
    <scope>NUCLEOTIDE SEQUENCE [LARGE SCALE GENOMIC DNA]</scope>
    <source>
        <strain evidence="1 2">F0067</strain>
    </source>
</reference>
<dbReference type="EMBL" id="AWEY01000032">
    <property type="protein sequence ID" value="ERK39001.1"/>
    <property type="molecule type" value="Genomic_DNA"/>
</dbReference>
<name>U2P4C9_9BACT</name>
<comment type="caution">
    <text evidence="1">The sequence shown here is derived from an EMBL/GenBank/DDBJ whole genome shotgun (WGS) entry which is preliminary data.</text>
</comment>
<proteinExistence type="predicted"/>
<sequence>MELTKYALKKMQRLFSVLAEAHGAGASHGRNETTARFRRGSVRRMFFKSTASALQKLPFQRVKGLLSADERTAFAT</sequence>
<accession>U2P4C9</accession>
<dbReference type="PATRIC" id="fig|1115809.3.peg.1815"/>
<evidence type="ECO:0000313" key="1">
    <source>
        <dbReference type="EMBL" id="ERK39001.1"/>
    </source>
</evidence>
<protein>
    <submittedName>
        <fullName evidence="1">Uncharacterized protein</fullName>
    </submittedName>
</protein>
<gene>
    <name evidence="1" type="ORF">HMPREF9135_0804</name>
</gene>
<dbReference type="Proteomes" id="UP000016648">
    <property type="component" value="Unassembled WGS sequence"/>
</dbReference>